<evidence type="ECO:0000256" key="1">
    <source>
        <dbReference type="ARBA" id="ARBA00022723"/>
    </source>
</evidence>
<sequence length="1725" mass="184091">MRFLPLRLLAVTATLVVLAGHSAPAWSALDVAQSPLYLESATPPLNMLVMGKDHKLYYEAYNDASDLNGDGILDIGYKGWELKSPAPSDPEESRYKIDYYGYFNSYACYSYTAGKFSPVSATTNKQCSGTWSGDFLNYLTTGRGDALKKVLYGGDRFVDTDSSTVLQTNYVTHDAHSWGKEYLSVARDGYNIASYTPLPLPSANRYHLFAVTSLTNPDGSADGGAPVLRVLRSSPYRIWEWVSIEGPVADTRCLHGGNGPDCVGTTTPAHPGHPGSRAAFNTMETTYAIAANQYGGTVSRNSINCQDNNCNPNGTDDDYLSIATGMFRIRDQNAAGGTYRFRIDGDDVIDFELRTNQNWGNATGLVATAGCYTTAGRGFGACAGNEMTASVTLSRNTRYYYKFRHEEGAGGDGYRLQWTKTAGSVVLDPRLFGWTTFDATSDHQGNVNTGAAEAPSFNFYNLRPPQSNGSSRDADRFVRVEVCPSTAALREDNCKEYPDGNYKPTGVLHDYGETDRMFFGLISGSQVNNLQGGVLRRNVLSFQEEINADDGTFKIGAGDNAVLDGADGIVGTIKSLRMIGGSGGQGSNWAWGGGTGDCPSIGNRAIVNGECRMWGNPIGEMMFEALRYFAGGEAYSGFTATPSGHGNGVGEETTLKLATPAWKDPYESVADGGLGYRACAKPVMTVVSDINPSYDSDLPGNPWNSVSITSPATISSFNANTVGGQIWNHEFGGARDVYIGQSGTAASDSAPSAKSASSFGNIRGLSPEEPTKEGTYYSAAVAYYGKTNDAINENSVENLSTYSVAVASPLPKIEFPVGNNKLTLLPFAKTVSGTFGDGTRKPTNTIVDFYVEKIVNLPGQPSDTAINAGRGYALFRINYEDVEQGNDHDMDAIVRYEVKQNANSTVTVTLTSEYAAGSANHAIGYTMTGSTKDGIYLEVCDLRDGQPNDGTTASCAHQTNYAFNTPPGRDPGYCATNPTSSECAGLPPTTTRTFTVGSSGATVLRDPLWYAAKYGGFDDNDNDGVPDSGEWDSKVAGTPDNYFLVTNALTLKDQLAEAFSEIEADSQPTGGVAASGARRDAGFLAFIPSYFTSNWTGDINAYRLDADGEIGDKVWSAAESMPEPSARNIFAVRVPGKTATREVGAFTRAGLTSGSSTAQTRLGLPTLSNDQIDDVIDYLRGDQTLEQQNGGTFRDRDRLLGDILNSQPEVLNTGNYSYVRLLPEDGGDSYNEFLDDKSERTPVLFVGANDGMLHAFDATETGGEEIFAVIPNSSLPNLKELIDPNYTHRYFVDASAVQRDAYINGGWKTVLLSGMGAGGKSIIALDVTDPAAGFTASNVMWEFTHPDMGYSFGQPRVGVLQDGTWVAVFGNGYNSARQRASLFVVRLSDGELLKQIEVETISDAQALLDPNGMSSPELASLDDDIYIDTAYVGDYHGNLWKINLGGASSTWGIAGGGNEPMFQAHGPAVTGFPDGKRQIITGSIGLSRHHLGGLMVFFGTGRYMLTGDNAVEADPDIETFYGLWDNAGKNAVATIADRSALQQQQLGQQGSTESSIARTGSNNAVRWDEKSGWFLDLKLNGLDPRGERVLGLPTVGLGRVVFTTFTPVGNECEPGGENWLYVLNASTGGVSLPTGEFTAATNGGDDSVGGGDCTGDCTVASSSLGSGPPTVAPPIVTTPPSTEPDPATGAALCSSSKIRIQVLTPDGLKEFTCMTPGRSSWREIR</sequence>
<keyword evidence="2" id="KW-0106">Calcium</keyword>
<evidence type="ECO:0000256" key="2">
    <source>
        <dbReference type="ARBA" id="ARBA00022837"/>
    </source>
</evidence>
<feature type="compositionally biased region" description="Low complexity" evidence="3">
    <location>
        <begin position="745"/>
        <end position="758"/>
    </location>
</feature>
<keyword evidence="7" id="KW-1185">Reference proteome</keyword>
<dbReference type="Proteomes" id="UP000521199">
    <property type="component" value="Unassembled WGS sequence"/>
</dbReference>
<dbReference type="EMBL" id="JACHHP010000006">
    <property type="protein sequence ID" value="MBB5209370.1"/>
    <property type="molecule type" value="Genomic_DNA"/>
</dbReference>
<gene>
    <name evidence="6" type="ORF">HNQ52_002939</name>
</gene>
<evidence type="ECO:0000313" key="7">
    <source>
        <dbReference type="Proteomes" id="UP000521199"/>
    </source>
</evidence>
<dbReference type="GO" id="GO:0046872">
    <property type="term" value="F:metal ion binding"/>
    <property type="evidence" value="ECO:0007669"/>
    <property type="project" value="UniProtKB-KW"/>
</dbReference>
<dbReference type="InterPro" id="IPR008707">
    <property type="entry name" value="B-propeller_PilY1"/>
</dbReference>
<feature type="chain" id="PRO_5030557285" evidence="4">
    <location>
        <begin position="28"/>
        <end position="1725"/>
    </location>
</feature>
<comment type="caution">
    <text evidence="6">The sequence shown here is derived from an EMBL/GenBank/DDBJ whole genome shotgun (WGS) entry which is preliminary data.</text>
</comment>
<evidence type="ECO:0000259" key="5">
    <source>
        <dbReference type="Pfam" id="PF05567"/>
    </source>
</evidence>
<feature type="region of interest" description="Disordered" evidence="3">
    <location>
        <begin position="743"/>
        <end position="767"/>
    </location>
</feature>
<reference evidence="6 7" key="1">
    <citation type="submission" date="2020-08" db="EMBL/GenBank/DDBJ databases">
        <title>Genomic Encyclopedia of Type Strains, Phase IV (KMG-IV): sequencing the most valuable type-strain genomes for metagenomic binning, comparative biology and taxonomic classification.</title>
        <authorList>
            <person name="Goeker M."/>
        </authorList>
    </citation>
    <scope>NUCLEOTIDE SEQUENCE [LARGE SCALE GENOMIC DNA]</scope>
    <source>
        <strain evidence="6 7">DSM 24163</strain>
    </source>
</reference>
<name>A0A7W8D9R1_9GAMM</name>
<dbReference type="RefSeq" id="WP_183961916.1">
    <property type="nucleotide sequence ID" value="NZ_JACHHP010000006.1"/>
</dbReference>
<feature type="domain" description="PilY1 beta-propeller" evidence="5">
    <location>
        <begin position="1200"/>
        <end position="1552"/>
    </location>
</feature>
<dbReference type="Pfam" id="PF05567">
    <property type="entry name" value="T4P_PilY1"/>
    <property type="match status" value="1"/>
</dbReference>
<feature type="signal peptide" evidence="4">
    <location>
        <begin position="1"/>
        <end position="27"/>
    </location>
</feature>
<evidence type="ECO:0000256" key="4">
    <source>
        <dbReference type="SAM" id="SignalP"/>
    </source>
</evidence>
<protein>
    <submittedName>
        <fullName evidence="6">Type IV pilus assembly protein PilY1</fullName>
    </submittedName>
</protein>
<organism evidence="6 7">
    <name type="scientific">Chiayiivirga flava</name>
    <dbReference type="NCBI Taxonomy" id="659595"/>
    <lineage>
        <taxon>Bacteria</taxon>
        <taxon>Pseudomonadati</taxon>
        <taxon>Pseudomonadota</taxon>
        <taxon>Gammaproteobacteria</taxon>
        <taxon>Lysobacterales</taxon>
        <taxon>Lysobacteraceae</taxon>
        <taxon>Chiayiivirga</taxon>
    </lineage>
</organism>
<accession>A0A7W8D9R1</accession>
<evidence type="ECO:0000313" key="6">
    <source>
        <dbReference type="EMBL" id="MBB5209370.1"/>
    </source>
</evidence>
<proteinExistence type="predicted"/>
<keyword evidence="4" id="KW-0732">Signal</keyword>
<evidence type="ECO:0000256" key="3">
    <source>
        <dbReference type="SAM" id="MobiDB-lite"/>
    </source>
</evidence>
<keyword evidence="1" id="KW-0479">Metal-binding</keyword>